<organism evidence="4 5">
    <name type="scientific">Caballeronia ptereochthonis</name>
    <dbReference type="NCBI Taxonomy" id="1777144"/>
    <lineage>
        <taxon>Bacteria</taxon>
        <taxon>Pseudomonadati</taxon>
        <taxon>Pseudomonadota</taxon>
        <taxon>Betaproteobacteria</taxon>
        <taxon>Burkholderiales</taxon>
        <taxon>Burkholderiaceae</taxon>
        <taxon>Caballeronia</taxon>
    </lineage>
</organism>
<keyword evidence="5" id="KW-1185">Reference proteome</keyword>
<dbReference type="RefSeq" id="WP_087047371.1">
    <property type="nucleotide sequence ID" value="NZ_FCOB02000018.1"/>
</dbReference>
<keyword evidence="2" id="KW-0560">Oxidoreductase</keyword>
<dbReference type="NCBIfam" id="NF004779">
    <property type="entry name" value="PRK06125.1"/>
    <property type="match status" value="1"/>
</dbReference>
<proteinExistence type="inferred from homology"/>
<evidence type="ECO:0000313" key="5">
    <source>
        <dbReference type="Proteomes" id="UP000054978"/>
    </source>
</evidence>
<dbReference type="PRINTS" id="PR00081">
    <property type="entry name" value="GDHRDH"/>
</dbReference>
<evidence type="ECO:0000256" key="2">
    <source>
        <dbReference type="ARBA" id="ARBA00023002"/>
    </source>
</evidence>
<evidence type="ECO:0000256" key="1">
    <source>
        <dbReference type="ARBA" id="ARBA00006484"/>
    </source>
</evidence>
<sequence length="261" mass="27445">MELNLKGRRVLITGASQGIGEGLALAFAREGCALKLVARSADKLAALAERAAALSGERAETLALDMTAPGEIDRIAEFAGDIDVLVNNAGGIPGGTLWDVNEDAWRKGWELKVFGYINLTRAIYPRMKARGGGVILNNIGNGGENFDFDYIAGTTGNAALMAFTRALGGRSLADDGIRVVGVNPGPVDTERIRKVLSVRAKARFGDASRSGDLLANYPLGRAATVDEIADLFVYLASDRSAYTSGTIITVDGGITSRRAIG</sequence>
<dbReference type="AlphaFoldDB" id="A0A158C5P2"/>
<comment type="similarity">
    <text evidence="1">Belongs to the short-chain dehydrogenases/reductases (SDR) family.</text>
</comment>
<dbReference type="PANTHER" id="PTHR43477">
    <property type="entry name" value="DIHYDROANTICAPSIN 7-DEHYDROGENASE"/>
    <property type="match status" value="1"/>
</dbReference>
<evidence type="ECO:0000256" key="3">
    <source>
        <dbReference type="ARBA" id="ARBA00023027"/>
    </source>
</evidence>
<evidence type="ECO:0000313" key="4">
    <source>
        <dbReference type="EMBL" id="SAK77216.1"/>
    </source>
</evidence>
<dbReference type="Pfam" id="PF13561">
    <property type="entry name" value="adh_short_C2"/>
    <property type="match status" value="1"/>
</dbReference>
<dbReference type="Gene3D" id="3.40.50.720">
    <property type="entry name" value="NAD(P)-binding Rossmann-like Domain"/>
    <property type="match status" value="1"/>
</dbReference>
<protein>
    <submittedName>
        <fullName evidence="4">Short chain dehydrogenase</fullName>
    </submittedName>
</protein>
<dbReference type="InterPro" id="IPR036291">
    <property type="entry name" value="NAD(P)-bd_dom_sf"/>
</dbReference>
<dbReference type="Proteomes" id="UP000054978">
    <property type="component" value="Unassembled WGS sequence"/>
</dbReference>
<gene>
    <name evidence="4" type="ORF">AWB83_03993</name>
</gene>
<reference evidence="4" key="1">
    <citation type="submission" date="2016-01" db="EMBL/GenBank/DDBJ databases">
        <authorList>
            <person name="Peeters C."/>
        </authorList>
    </citation>
    <scope>NUCLEOTIDE SEQUENCE [LARGE SCALE GENOMIC DNA]</scope>
    <source>
        <strain evidence="4">LMG 29326</strain>
    </source>
</reference>
<dbReference type="PANTHER" id="PTHR43477:SF4">
    <property type="entry name" value="DEHYDROGENASE_REDUCTASE SDR FAMILY MEMBER 6"/>
    <property type="match status" value="1"/>
</dbReference>
<dbReference type="SUPFAM" id="SSF51735">
    <property type="entry name" value="NAD(P)-binding Rossmann-fold domains"/>
    <property type="match status" value="1"/>
</dbReference>
<dbReference type="GO" id="GO:0016491">
    <property type="term" value="F:oxidoreductase activity"/>
    <property type="evidence" value="ECO:0007669"/>
    <property type="project" value="UniProtKB-KW"/>
</dbReference>
<dbReference type="InterPro" id="IPR002347">
    <property type="entry name" value="SDR_fam"/>
</dbReference>
<keyword evidence="3" id="KW-0520">NAD</keyword>
<accession>A0A158C5P2</accession>
<dbReference type="OrthoDB" id="9803333at2"/>
<dbReference type="InterPro" id="IPR051122">
    <property type="entry name" value="SDR_DHRS6-like"/>
</dbReference>
<dbReference type="STRING" id="1777144.AWB83_03993"/>
<comment type="caution">
    <text evidence="4">The sequence shown here is derived from an EMBL/GenBank/DDBJ whole genome shotgun (WGS) entry which is preliminary data.</text>
</comment>
<name>A0A158C5P2_9BURK</name>
<dbReference type="EMBL" id="FCOB02000018">
    <property type="protein sequence ID" value="SAK77216.1"/>
    <property type="molecule type" value="Genomic_DNA"/>
</dbReference>